<feature type="transmembrane region" description="Helical" evidence="1">
    <location>
        <begin position="49"/>
        <end position="67"/>
    </location>
</feature>
<sequence length="186" mass="19809">MAIEAWMRRPTDPQTRRHVDAFAHPPSVETRRFIYVIFDWFGMHARRPLILASVVLGVLIGSLSAIGQTLPVLAGQPGMAGSVTAGVSIVMFLLSPVSVFAIGYWIGNRTDVPNNYSRISLLMGLFGGCGSLVGYVAVLFGVAPGVATQLPVLLSSVYSAVVRVVDFGVTGLAGAAVAHFRRVEQP</sequence>
<feature type="transmembrane region" description="Helical" evidence="1">
    <location>
        <begin position="87"/>
        <end position="107"/>
    </location>
</feature>
<protein>
    <submittedName>
        <fullName evidence="2">Uncharacterized protein</fullName>
    </submittedName>
</protein>
<evidence type="ECO:0000256" key="1">
    <source>
        <dbReference type="SAM" id="Phobius"/>
    </source>
</evidence>
<dbReference type="Proteomes" id="UP000007813">
    <property type="component" value="Unassembled WGS sequence"/>
</dbReference>
<keyword evidence="1" id="KW-1133">Transmembrane helix</keyword>
<dbReference type="AlphaFoldDB" id="J2ZDG9"/>
<gene>
    <name evidence="2" type="ORF">HSB1_31830</name>
</gene>
<comment type="caution">
    <text evidence="2">The sequence shown here is derived from an EMBL/GenBank/DDBJ whole genome shotgun (WGS) entry which is preliminary data.</text>
</comment>
<name>J2ZDG9_9EURY</name>
<reference evidence="2 3" key="1">
    <citation type="journal article" date="2012" name="J. Bacteriol.">
        <title>Draft Genome Sequence of the Extremely Halophilic Archaeon Halogranum salarium B-1T.</title>
        <authorList>
            <person name="Kim K.K."/>
            <person name="Lee K.C."/>
            <person name="Lee J.S."/>
        </authorList>
    </citation>
    <scope>NUCLEOTIDE SEQUENCE [LARGE SCALE GENOMIC DNA]</scope>
    <source>
        <strain evidence="2 3">B-1</strain>
    </source>
</reference>
<proteinExistence type="predicted"/>
<evidence type="ECO:0000313" key="2">
    <source>
        <dbReference type="EMBL" id="EJN58705.1"/>
    </source>
</evidence>
<organism evidence="2 3">
    <name type="scientific">Halogranum salarium B-1</name>
    <dbReference type="NCBI Taxonomy" id="1210908"/>
    <lineage>
        <taxon>Archaea</taxon>
        <taxon>Methanobacteriati</taxon>
        <taxon>Methanobacteriota</taxon>
        <taxon>Stenosarchaea group</taxon>
        <taxon>Halobacteria</taxon>
        <taxon>Halobacteriales</taxon>
        <taxon>Haloferacaceae</taxon>
    </lineage>
</organism>
<feature type="transmembrane region" description="Helical" evidence="1">
    <location>
        <begin position="119"/>
        <end position="140"/>
    </location>
</feature>
<dbReference type="EMBL" id="ALJD01000008">
    <property type="protein sequence ID" value="EJN58705.1"/>
    <property type="molecule type" value="Genomic_DNA"/>
</dbReference>
<keyword evidence="1" id="KW-0812">Transmembrane</keyword>
<evidence type="ECO:0000313" key="3">
    <source>
        <dbReference type="Proteomes" id="UP000007813"/>
    </source>
</evidence>
<feature type="transmembrane region" description="Helical" evidence="1">
    <location>
        <begin position="160"/>
        <end position="180"/>
    </location>
</feature>
<accession>J2ZDG9</accession>
<keyword evidence="1" id="KW-0472">Membrane</keyword>